<name>A0AAV7G2G9_DENCH</name>
<reference evidence="2 3" key="1">
    <citation type="journal article" date="2021" name="Hortic Res">
        <title>Chromosome-scale assembly of the Dendrobium chrysotoxum genome enhances the understanding of orchid evolution.</title>
        <authorList>
            <person name="Zhang Y."/>
            <person name="Zhang G.Q."/>
            <person name="Zhang D."/>
            <person name="Liu X.D."/>
            <person name="Xu X.Y."/>
            <person name="Sun W.H."/>
            <person name="Yu X."/>
            <person name="Zhu X."/>
            <person name="Wang Z.W."/>
            <person name="Zhao X."/>
            <person name="Zhong W.Y."/>
            <person name="Chen H."/>
            <person name="Yin W.L."/>
            <person name="Huang T."/>
            <person name="Niu S.C."/>
            <person name="Liu Z.J."/>
        </authorList>
    </citation>
    <scope>NUCLEOTIDE SEQUENCE [LARGE SCALE GENOMIC DNA]</scope>
    <source>
        <strain evidence="2">Lindl</strain>
    </source>
</reference>
<accession>A0AAV7G2G9</accession>
<feature type="region of interest" description="Disordered" evidence="1">
    <location>
        <begin position="1"/>
        <end position="41"/>
    </location>
</feature>
<dbReference type="EMBL" id="JAGFBR010000018">
    <property type="protein sequence ID" value="KAH0450340.1"/>
    <property type="molecule type" value="Genomic_DNA"/>
</dbReference>
<comment type="caution">
    <text evidence="2">The sequence shown here is derived from an EMBL/GenBank/DDBJ whole genome shotgun (WGS) entry which is preliminary data.</text>
</comment>
<gene>
    <name evidence="2" type="ORF">IEQ34_021032</name>
</gene>
<feature type="region of interest" description="Disordered" evidence="1">
    <location>
        <begin position="73"/>
        <end position="92"/>
    </location>
</feature>
<evidence type="ECO:0000256" key="1">
    <source>
        <dbReference type="SAM" id="MobiDB-lite"/>
    </source>
</evidence>
<proteinExistence type="predicted"/>
<protein>
    <submittedName>
        <fullName evidence="2">Uncharacterized protein</fullName>
    </submittedName>
</protein>
<organism evidence="2 3">
    <name type="scientific">Dendrobium chrysotoxum</name>
    <name type="common">Orchid</name>
    <dbReference type="NCBI Taxonomy" id="161865"/>
    <lineage>
        <taxon>Eukaryota</taxon>
        <taxon>Viridiplantae</taxon>
        <taxon>Streptophyta</taxon>
        <taxon>Embryophyta</taxon>
        <taxon>Tracheophyta</taxon>
        <taxon>Spermatophyta</taxon>
        <taxon>Magnoliopsida</taxon>
        <taxon>Liliopsida</taxon>
        <taxon>Asparagales</taxon>
        <taxon>Orchidaceae</taxon>
        <taxon>Epidendroideae</taxon>
        <taxon>Malaxideae</taxon>
        <taxon>Dendrobiinae</taxon>
        <taxon>Dendrobium</taxon>
    </lineage>
</organism>
<keyword evidence="3" id="KW-1185">Reference proteome</keyword>
<dbReference type="AlphaFoldDB" id="A0AAV7G2G9"/>
<evidence type="ECO:0000313" key="3">
    <source>
        <dbReference type="Proteomes" id="UP000775213"/>
    </source>
</evidence>
<evidence type="ECO:0000313" key="2">
    <source>
        <dbReference type="EMBL" id="KAH0450340.1"/>
    </source>
</evidence>
<dbReference type="Proteomes" id="UP000775213">
    <property type="component" value="Unassembled WGS sequence"/>
</dbReference>
<sequence length="92" mass="9896">MVMRAKGGIGSSSPNPIEKGTGELENFSEEGDSSQITKTTDLKFSNHSLDIPMSNSSLEMKCYKKLGQMRATNASECGSSTGSIENNESMRI</sequence>